<organism evidence="3 4">
    <name type="scientific">Candidatus Methylobacter favarea</name>
    <dbReference type="NCBI Taxonomy" id="2707345"/>
    <lineage>
        <taxon>Bacteria</taxon>
        <taxon>Pseudomonadati</taxon>
        <taxon>Pseudomonadota</taxon>
        <taxon>Gammaproteobacteria</taxon>
        <taxon>Methylococcales</taxon>
        <taxon>Methylococcaceae</taxon>
        <taxon>Methylobacter</taxon>
    </lineage>
</organism>
<proteinExistence type="predicted"/>
<dbReference type="RefSeq" id="WP_174625061.1">
    <property type="nucleotide sequence ID" value="NZ_CADCXN010000045.1"/>
</dbReference>
<evidence type="ECO:0000313" key="4">
    <source>
        <dbReference type="Proteomes" id="UP000494216"/>
    </source>
</evidence>
<feature type="chain" id="PRO_5035790445" evidence="2">
    <location>
        <begin position="21"/>
        <end position="107"/>
    </location>
</feature>
<keyword evidence="4" id="KW-1185">Reference proteome</keyword>
<keyword evidence="2" id="KW-0732">Signal</keyword>
<comment type="caution">
    <text evidence="3">The sequence shown here is derived from an EMBL/GenBank/DDBJ whole genome shotgun (WGS) entry which is preliminary data.</text>
</comment>
<protein>
    <submittedName>
        <fullName evidence="3">Uncharacterized protein</fullName>
    </submittedName>
</protein>
<sequence length="107" mass="11638">MNRLYLVFIGSLFASFNVFADVQGIRNNPDSKAVPPLAPSAQDYKNAKGELPTVDSVPPSAYDNNVPPTRATRKGIEGQAPSVKYKGKPAKLYDSEAPAQQKTMQKK</sequence>
<evidence type="ECO:0000256" key="2">
    <source>
        <dbReference type="SAM" id="SignalP"/>
    </source>
</evidence>
<dbReference type="AlphaFoldDB" id="A0A8S0XHW8"/>
<name>A0A8S0XHW8_9GAMM</name>
<accession>A0A8S0XHW8</accession>
<feature type="region of interest" description="Disordered" evidence="1">
    <location>
        <begin position="49"/>
        <end position="107"/>
    </location>
</feature>
<evidence type="ECO:0000256" key="1">
    <source>
        <dbReference type="SAM" id="MobiDB-lite"/>
    </source>
</evidence>
<feature type="compositionally biased region" description="Polar residues" evidence="1">
    <location>
        <begin position="98"/>
        <end position="107"/>
    </location>
</feature>
<feature type="signal peptide" evidence="2">
    <location>
        <begin position="1"/>
        <end position="20"/>
    </location>
</feature>
<reference evidence="3 4" key="1">
    <citation type="submission" date="2020-02" db="EMBL/GenBank/DDBJ databases">
        <authorList>
            <person name="Hogendoorn C."/>
        </authorList>
    </citation>
    <scope>NUCLEOTIDE SEQUENCE [LARGE SCALE GENOMIC DNA]</scope>
    <source>
        <strain evidence="3">METHB21</strain>
    </source>
</reference>
<gene>
    <name evidence="3" type="ORF">METHB2_180044</name>
</gene>
<dbReference type="EMBL" id="CADCXN010000045">
    <property type="protein sequence ID" value="CAA9890093.1"/>
    <property type="molecule type" value="Genomic_DNA"/>
</dbReference>
<evidence type="ECO:0000313" key="3">
    <source>
        <dbReference type="EMBL" id="CAA9890093.1"/>
    </source>
</evidence>
<dbReference type="Proteomes" id="UP000494216">
    <property type="component" value="Unassembled WGS sequence"/>
</dbReference>